<evidence type="ECO:0000259" key="2">
    <source>
        <dbReference type="PROSITE" id="PS50994"/>
    </source>
</evidence>
<feature type="compositionally biased region" description="Basic and acidic residues" evidence="1">
    <location>
        <begin position="210"/>
        <end position="219"/>
    </location>
</feature>
<evidence type="ECO:0000313" key="4">
    <source>
        <dbReference type="Proteomes" id="UP000265520"/>
    </source>
</evidence>
<dbReference type="InterPro" id="IPR005162">
    <property type="entry name" value="Retrotrans_gag_dom"/>
</dbReference>
<reference evidence="3 4" key="1">
    <citation type="journal article" date="2018" name="Front. Plant Sci.">
        <title>Red Clover (Trifolium pratense) and Zigzag Clover (T. medium) - A Picture of Genomic Similarities and Differences.</title>
        <authorList>
            <person name="Dluhosova J."/>
            <person name="Istvanek J."/>
            <person name="Nedelnik J."/>
            <person name="Repkova J."/>
        </authorList>
    </citation>
    <scope>NUCLEOTIDE SEQUENCE [LARGE SCALE GENOMIC DNA]</scope>
    <source>
        <strain evidence="4">cv. 10/8</strain>
        <tissue evidence="3">Leaf</tissue>
    </source>
</reference>
<dbReference type="GO" id="GO:0015074">
    <property type="term" value="P:DNA integration"/>
    <property type="evidence" value="ECO:0007669"/>
    <property type="project" value="InterPro"/>
</dbReference>
<dbReference type="EMBL" id="LXQA010004733">
    <property type="protein sequence ID" value="MCH83154.1"/>
    <property type="molecule type" value="Genomic_DNA"/>
</dbReference>
<feature type="non-terminal residue" evidence="3">
    <location>
        <position position="466"/>
    </location>
</feature>
<evidence type="ECO:0000256" key="1">
    <source>
        <dbReference type="SAM" id="MobiDB-lite"/>
    </source>
</evidence>
<dbReference type="InterPro" id="IPR036397">
    <property type="entry name" value="RNaseH_sf"/>
</dbReference>
<feature type="domain" description="Integrase catalytic" evidence="2">
    <location>
        <begin position="380"/>
        <end position="466"/>
    </location>
</feature>
<dbReference type="PANTHER" id="PTHR34222">
    <property type="entry name" value="GAG_PRE-INTEGRS DOMAIN-CONTAINING PROTEIN"/>
    <property type="match status" value="1"/>
</dbReference>
<dbReference type="Pfam" id="PF03732">
    <property type="entry name" value="Retrotrans_gag"/>
    <property type="match status" value="1"/>
</dbReference>
<dbReference type="GO" id="GO:0003676">
    <property type="term" value="F:nucleic acid binding"/>
    <property type="evidence" value="ECO:0007669"/>
    <property type="project" value="InterPro"/>
</dbReference>
<sequence>MLVSWVLNTVEPSLRSTISYQENVKDLWEDIKERFSIGNGPRIQQIKSELAECRQTKMTMVAYYGKLKTLWDELANYQQIPICTCGECKCDIGKKLEKQREEEKVHQFLMGLDDALYGSVRSNLLATDPLPNLNRVYSTLVQEERVRSISRGKEERDVVGFAIQARARGARGLAEPKDKYTDTPCSSCNRTGHDADNCFELIGYPEWWGDRPRREEKHGARGRGRQRGGAIHSRGRNGGFRANDVHVTGESSTSTNDANKNALTGLSAEQWQMLVDLVSSQKGSVSDKMTGCHVGLPDGKQELATKEGTVILHGGLKIENDRTSKMLIGAGERRDGLYFFKGIQSERAHKAGVVCQFNLWHQRMGHPSLRITKLISNKGDNGTEFTCLKKYFRENGILFQTSCPGTPQQNGRVERKHRHILNVARALRFQGSLPISFWGECVLAAGDKFASRSRKCVFVGYPYGQK</sequence>
<comment type="caution">
    <text evidence="3">The sequence shown here is derived from an EMBL/GenBank/DDBJ whole genome shotgun (WGS) entry which is preliminary data.</text>
</comment>
<dbReference type="InterPro" id="IPR012337">
    <property type="entry name" value="RNaseH-like_sf"/>
</dbReference>
<keyword evidence="4" id="KW-1185">Reference proteome</keyword>
<accession>A0A392MAB4</accession>
<feature type="compositionally biased region" description="Polar residues" evidence="1">
    <location>
        <begin position="249"/>
        <end position="258"/>
    </location>
</feature>
<protein>
    <recommendedName>
        <fullName evidence="2">Integrase catalytic domain-containing protein</fullName>
    </recommendedName>
</protein>
<dbReference type="Proteomes" id="UP000265520">
    <property type="component" value="Unassembled WGS sequence"/>
</dbReference>
<organism evidence="3 4">
    <name type="scientific">Trifolium medium</name>
    <dbReference type="NCBI Taxonomy" id="97028"/>
    <lineage>
        <taxon>Eukaryota</taxon>
        <taxon>Viridiplantae</taxon>
        <taxon>Streptophyta</taxon>
        <taxon>Embryophyta</taxon>
        <taxon>Tracheophyta</taxon>
        <taxon>Spermatophyta</taxon>
        <taxon>Magnoliopsida</taxon>
        <taxon>eudicotyledons</taxon>
        <taxon>Gunneridae</taxon>
        <taxon>Pentapetalae</taxon>
        <taxon>rosids</taxon>
        <taxon>fabids</taxon>
        <taxon>Fabales</taxon>
        <taxon>Fabaceae</taxon>
        <taxon>Papilionoideae</taxon>
        <taxon>50 kb inversion clade</taxon>
        <taxon>NPAAA clade</taxon>
        <taxon>Hologalegina</taxon>
        <taxon>IRL clade</taxon>
        <taxon>Trifolieae</taxon>
        <taxon>Trifolium</taxon>
    </lineage>
</organism>
<dbReference type="Gene3D" id="3.30.420.10">
    <property type="entry name" value="Ribonuclease H-like superfamily/Ribonuclease H"/>
    <property type="match status" value="1"/>
</dbReference>
<gene>
    <name evidence="3" type="ORF">A2U01_0003969</name>
</gene>
<name>A0A392MAB4_9FABA</name>
<dbReference type="InterPro" id="IPR001584">
    <property type="entry name" value="Integrase_cat-core"/>
</dbReference>
<dbReference type="AlphaFoldDB" id="A0A392MAB4"/>
<dbReference type="PROSITE" id="PS50994">
    <property type="entry name" value="INTEGRASE"/>
    <property type="match status" value="1"/>
</dbReference>
<feature type="region of interest" description="Disordered" evidence="1">
    <location>
        <begin position="210"/>
        <end position="258"/>
    </location>
</feature>
<dbReference type="SUPFAM" id="SSF53098">
    <property type="entry name" value="Ribonuclease H-like"/>
    <property type="match status" value="1"/>
</dbReference>
<proteinExistence type="predicted"/>
<evidence type="ECO:0000313" key="3">
    <source>
        <dbReference type="EMBL" id="MCH83154.1"/>
    </source>
</evidence>
<dbReference type="PANTHER" id="PTHR34222:SF28">
    <property type="entry name" value="CCHC-TYPE DOMAIN-CONTAINING PROTEIN"/>
    <property type="match status" value="1"/>
</dbReference>